<organism evidence="5 6">
    <name type="scientific">Varroa destructor</name>
    <name type="common">Honeybee mite</name>
    <dbReference type="NCBI Taxonomy" id="109461"/>
    <lineage>
        <taxon>Eukaryota</taxon>
        <taxon>Metazoa</taxon>
        <taxon>Ecdysozoa</taxon>
        <taxon>Arthropoda</taxon>
        <taxon>Chelicerata</taxon>
        <taxon>Arachnida</taxon>
        <taxon>Acari</taxon>
        <taxon>Parasitiformes</taxon>
        <taxon>Mesostigmata</taxon>
        <taxon>Gamasina</taxon>
        <taxon>Dermanyssoidea</taxon>
        <taxon>Varroidae</taxon>
        <taxon>Varroa</taxon>
    </lineage>
</organism>
<feature type="compositionally biased region" description="Polar residues" evidence="3">
    <location>
        <begin position="1"/>
        <end position="10"/>
    </location>
</feature>
<dbReference type="InterPro" id="IPR039845">
    <property type="entry name" value="FAM192A"/>
</dbReference>
<dbReference type="PANTHER" id="PTHR13495">
    <property type="entry name" value="NEFA-INTERACTING NUCLEAR PROTEIN NIP30"/>
    <property type="match status" value="1"/>
</dbReference>
<dbReference type="InParanoid" id="A0A7M7M3Q6"/>
<dbReference type="OMA" id="QEYDWIG"/>
<dbReference type="EnsemblMetazoa" id="XM_022790474">
    <property type="protein sequence ID" value="XP_022646209"/>
    <property type="gene ID" value="LOC111243986"/>
</dbReference>
<feature type="compositionally biased region" description="Polar residues" evidence="3">
    <location>
        <begin position="163"/>
        <end position="203"/>
    </location>
</feature>
<dbReference type="AlphaFoldDB" id="A0A7M7M3Q6"/>
<dbReference type="PANTHER" id="PTHR13495:SF0">
    <property type="entry name" value="PSME3-INTERACTING PROTEIN"/>
    <property type="match status" value="1"/>
</dbReference>
<comment type="subcellular location">
    <subcellularLocation>
        <location evidence="1">Nucleus</location>
    </subcellularLocation>
</comment>
<dbReference type="Pfam" id="PF10187">
    <property type="entry name" value="FAM192A_Fyv6_N"/>
    <property type="match status" value="1"/>
</dbReference>
<feature type="region of interest" description="Disordered" evidence="3">
    <location>
        <begin position="119"/>
        <end position="144"/>
    </location>
</feature>
<sequence>MASVSLSKFVTESEVEEAKRKRKEEWDRVRGPDDPEDAPEPDVSDRRPLFDRLEEQRLKKEAEREESRQLKNLVKGLDSDEVEFLERVDDLRAQQERQQREEERRELEEFKLRTQFARPAVEPEKVEPIKKTTNFSSEKRETKSQAKLLIGAIKRKVSDANIADSTSGTASINKSASNSQQTATESGDINSNRQQADQGQPTKTMRVLGVLPGLGNYESDSSEVDSNGSSEEELTMPVRDLLGRKLNQQ</sequence>
<evidence type="ECO:0000313" key="6">
    <source>
        <dbReference type="Proteomes" id="UP000594260"/>
    </source>
</evidence>
<feature type="region of interest" description="Disordered" evidence="3">
    <location>
        <begin position="1"/>
        <end position="51"/>
    </location>
</feature>
<name>A0A7M7M3Q6_VARDE</name>
<reference evidence="5" key="1">
    <citation type="submission" date="2021-01" db="UniProtKB">
        <authorList>
            <consortium name="EnsemblMetazoa"/>
        </authorList>
    </citation>
    <scope>IDENTIFICATION</scope>
</reference>
<feature type="compositionally biased region" description="Basic and acidic residues" evidence="3">
    <location>
        <begin position="16"/>
        <end position="33"/>
    </location>
</feature>
<dbReference type="GO" id="GO:0005634">
    <property type="term" value="C:nucleus"/>
    <property type="evidence" value="ECO:0007669"/>
    <property type="project" value="UniProtKB-SubCell"/>
</dbReference>
<dbReference type="InterPro" id="IPR019331">
    <property type="entry name" value="FAM192A/Fyv6_N"/>
</dbReference>
<feature type="domain" description="FAM192A/Fyv6 N-terminal" evidence="4">
    <location>
        <begin position="9"/>
        <end position="111"/>
    </location>
</feature>
<dbReference type="OrthoDB" id="75807at2759"/>
<dbReference type="RefSeq" id="XP_022646209.1">
    <property type="nucleotide sequence ID" value="XM_022790474.1"/>
</dbReference>
<evidence type="ECO:0000256" key="1">
    <source>
        <dbReference type="ARBA" id="ARBA00004123"/>
    </source>
</evidence>
<feature type="region of interest" description="Disordered" evidence="3">
    <location>
        <begin position="159"/>
        <end position="249"/>
    </location>
</feature>
<protein>
    <recommendedName>
        <fullName evidence="4">FAM192A/Fyv6 N-terminal domain-containing protein</fullName>
    </recommendedName>
</protein>
<dbReference type="Proteomes" id="UP000594260">
    <property type="component" value="Unplaced"/>
</dbReference>
<evidence type="ECO:0000259" key="4">
    <source>
        <dbReference type="Pfam" id="PF10187"/>
    </source>
</evidence>
<keyword evidence="2" id="KW-0539">Nucleus</keyword>
<dbReference type="GeneID" id="111243986"/>
<dbReference type="FunCoup" id="A0A7M7M3Q6">
    <property type="interactions" value="1688"/>
</dbReference>
<keyword evidence="6" id="KW-1185">Reference proteome</keyword>
<evidence type="ECO:0000313" key="5">
    <source>
        <dbReference type="EnsemblMetazoa" id="XP_022646209"/>
    </source>
</evidence>
<feature type="compositionally biased region" description="Basic and acidic residues" evidence="3">
    <location>
        <begin position="121"/>
        <end position="130"/>
    </location>
</feature>
<accession>A0A7M7M3Q6</accession>
<evidence type="ECO:0000256" key="3">
    <source>
        <dbReference type="SAM" id="MobiDB-lite"/>
    </source>
</evidence>
<dbReference type="KEGG" id="vde:111243986"/>
<proteinExistence type="predicted"/>
<evidence type="ECO:0000256" key="2">
    <source>
        <dbReference type="ARBA" id="ARBA00023242"/>
    </source>
</evidence>